<evidence type="ECO:0000259" key="2">
    <source>
        <dbReference type="Pfam" id="PF03787"/>
    </source>
</evidence>
<gene>
    <name evidence="3" type="primary">cmr6</name>
    <name evidence="3" type="ORF">AB8B22_07280</name>
</gene>
<dbReference type="InterPro" id="IPR010172">
    <property type="entry name" value="CRISPR-assoc_prot_TM1791"/>
</dbReference>
<dbReference type="PANTHER" id="PTHR39965">
    <property type="entry name" value="CRISPR SYSTEM CMR SUBUNIT CMR6"/>
    <property type="match status" value="1"/>
</dbReference>
<dbReference type="KEGG" id="lrug:AB8B22_07280"/>
<keyword evidence="1" id="KW-0051">Antiviral defense</keyword>
<protein>
    <submittedName>
        <fullName evidence="3">Type III-B CRISPR module RAMP protein Cmr6</fullName>
    </submittedName>
</protein>
<dbReference type="Pfam" id="PF03787">
    <property type="entry name" value="RAMPs"/>
    <property type="match status" value="1"/>
</dbReference>
<evidence type="ECO:0000313" key="3">
    <source>
        <dbReference type="EMBL" id="XDU66218.1"/>
    </source>
</evidence>
<dbReference type="RefSeq" id="WP_369710613.1">
    <property type="nucleotide sequence ID" value="NZ_CP165644.1"/>
</dbReference>
<dbReference type="PANTHER" id="PTHR39965:SF1">
    <property type="entry name" value="CRISPR SYSTEM CMR SUBUNIT CMR6"/>
    <property type="match status" value="1"/>
</dbReference>
<dbReference type="EMBL" id="CP165644">
    <property type="protein sequence ID" value="XDU66218.1"/>
    <property type="molecule type" value="Genomic_DNA"/>
</dbReference>
<dbReference type="AlphaFoldDB" id="A0AB39VES8"/>
<name>A0AB39VES8_9FUSO</name>
<feature type="domain" description="CRISPR type III-associated protein" evidence="2">
    <location>
        <begin position="2"/>
        <end position="220"/>
    </location>
</feature>
<proteinExistence type="predicted"/>
<dbReference type="NCBIfam" id="TIGR01898">
    <property type="entry name" value="cas_TM1791_cmr6"/>
    <property type="match status" value="1"/>
</dbReference>
<sequence>MIGTGTKIEYTSFNEKEKDNTKNNFKNGLSFDYTTGLPYIPGSGIKGVIRDFFPQKIEDKNYLEKEKLKYQEQNEAKMELINQILESNYSFEEIEKIKESIFDGRDFREKENLEEEKFLPIFKRDKFIEGRILVQDGKQILDKDYITPHKKILENPVPIQILKIVPETEIEILFQLNETKIFKSEGNDIIITKEQKKNLFTEILFLTGLGAKTNVGYGHFDEEASIKVTRKREEDARKILEKEKLEVLEKKKEQMSDFEKFVYEFKNEWNEQTKKGKVSEIEKFEGKEKKEIAKLFLSDLKNDKKPSKKTKEKIKKLEEIINS</sequence>
<evidence type="ECO:0000256" key="1">
    <source>
        <dbReference type="ARBA" id="ARBA00023118"/>
    </source>
</evidence>
<reference evidence="3" key="1">
    <citation type="submission" date="2024-07" db="EMBL/GenBank/DDBJ databases">
        <authorList>
            <person name="Li X.-J."/>
            <person name="Wang X."/>
        </authorList>
    </citation>
    <scope>NUCLEOTIDE SEQUENCE</scope>
    <source>
        <strain evidence="3">HSP-334</strain>
    </source>
</reference>
<accession>A0AB39VES8</accession>
<dbReference type="GO" id="GO:0051607">
    <property type="term" value="P:defense response to virus"/>
    <property type="evidence" value="ECO:0007669"/>
    <property type="project" value="UniProtKB-KW"/>
</dbReference>
<organism evidence="3">
    <name type="scientific">Leptotrichia rugosa</name>
    <dbReference type="NCBI Taxonomy" id="3239302"/>
    <lineage>
        <taxon>Bacteria</taxon>
        <taxon>Fusobacteriati</taxon>
        <taxon>Fusobacteriota</taxon>
        <taxon>Fusobacteriia</taxon>
        <taxon>Fusobacteriales</taxon>
        <taxon>Leptotrichiaceae</taxon>
        <taxon>Leptotrichia</taxon>
    </lineage>
</organism>
<dbReference type="InterPro" id="IPR005537">
    <property type="entry name" value="RAMP_III_fam"/>
</dbReference>